<sequence length="265" mass="28496">MQRISGAEPHDDNYYFMKAKAFGDAVFTAAYTTASVGSIIEAVRALESAGAAGAMALAAAPTGVGGVVLSGAAVTELAEAAAMSGISYISGKMAERSQGILTESVAKLKETAGYIYREAKEKIENGLRDIRFTNKVEKTAEEINAWWRDKGYNDPYKPNTPVQEITLSEDTMFVRVYPEGGNMAGGWVMKAEEIQGLTPQQIQNKFALPEVPKYVCDVNIPSGTTIRCGIAGPQPEFGGLGGGVQFDLMQQLIDIERFTNPRLLP</sequence>
<keyword evidence="2" id="KW-1185">Reference proteome</keyword>
<accession>A0A8A0RP03</accession>
<evidence type="ECO:0000313" key="2">
    <source>
        <dbReference type="Proteomes" id="UP000662904"/>
    </source>
</evidence>
<dbReference type="KEGG" id="kme:H0A61_01659"/>
<dbReference type="Proteomes" id="UP000662904">
    <property type="component" value="Chromosome"/>
</dbReference>
<evidence type="ECO:0000313" key="1">
    <source>
        <dbReference type="EMBL" id="QSQ09298.1"/>
    </source>
</evidence>
<proteinExistence type="predicted"/>
<gene>
    <name evidence="1" type="ORF">H0A61_01659</name>
</gene>
<protein>
    <submittedName>
        <fullName evidence="1">Uncharacterized protein</fullName>
    </submittedName>
</protein>
<name>A0A8A0RP03_9FIRM</name>
<dbReference type="EMBL" id="CP059066">
    <property type="protein sequence ID" value="QSQ09298.1"/>
    <property type="molecule type" value="Genomic_DNA"/>
</dbReference>
<reference evidence="1" key="1">
    <citation type="submission" date="2020-07" db="EMBL/GenBank/DDBJ databases">
        <title>Koleobacter methoxysyntrophicus gen. nov., sp. nov., a novel anaerobic bacterium isolated from deep subsurface oil field and proposal of Koleobacterales ord. nov. in the phylum Firmicutes.</title>
        <authorList>
            <person name="Sakamoto S."/>
            <person name="Tamaki H."/>
        </authorList>
    </citation>
    <scope>NUCLEOTIDE SEQUENCE</scope>
    <source>
        <strain evidence="1">NRmbB1</strain>
    </source>
</reference>
<dbReference type="AlphaFoldDB" id="A0A8A0RP03"/>
<organism evidence="1 2">
    <name type="scientific">Koleobacter methoxysyntrophicus</name>
    <dbReference type="NCBI Taxonomy" id="2751313"/>
    <lineage>
        <taxon>Bacteria</taxon>
        <taxon>Bacillati</taxon>
        <taxon>Bacillota</taxon>
        <taxon>Clostridia</taxon>
        <taxon>Koleobacterales</taxon>
        <taxon>Koleobacteraceae</taxon>
        <taxon>Koleobacter</taxon>
    </lineage>
</organism>